<dbReference type="Proteomes" id="UP001307849">
    <property type="component" value="Unassembled WGS sequence"/>
</dbReference>
<name>A0AAN8RWY8_9PEZI</name>
<sequence length="154" mass="16992">MVSVTSKSLITRSITPETTPSTINFLPLSSTTLQLTSPHHHHLASNFKPSPSSPINGSHDQFSRSFSPTLLVITLIIISASYNCDLLQLLSQTQIIGFHHNFSLSELLSSPRVLDLNIQVTISPDHRHPSTVSIRLKTTSSDYFSRLSFKNPVA</sequence>
<protein>
    <submittedName>
        <fullName evidence="1">Uncharacterized protein</fullName>
    </submittedName>
</protein>
<reference evidence="1 2" key="1">
    <citation type="submission" date="2019-10" db="EMBL/GenBank/DDBJ databases">
        <authorList>
            <person name="Palmer J.M."/>
        </authorList>
    </citation>
    <scope>NUCLEOTIDE SEQUENCE [LARGE SCALE GENOMIC DNA]</scope>
    <source>
        <strain evidence="1 2">TWF506</strain>
    </source>
</reference>
<keyword evidence="2" id="KW-1185">Reference proteome</keyword>
<dbReference type="EMBL" id="JAVHJM010000001">
    <property type="protein sequence ID" value="KAK6520154.1"/>
    <property type="molecule type" value="Genomic_DNA"/>
</dbReference>
<organism evidence="1 2">
    <name type="scientific">Arthrobotrys conoides</name>
    <dbReference type="NCBI Taxonomy" id="74498"/>
    <lineage>
        <taxon>Eukaryota</taxon>
        <taxon>Fungi</taxon>
        <taxon>Dikarya</taxon>
        <taxon>Ascomycota</taxon>
        <taxon>Pezizomycotina</taxon>
        <taxon>Orbiliomycetes</taxon>
        <taxon>Orbiliales</taxon>
        <taxon>Orbiliaceae</taxon>
        <taxon>Arthrobotrys</taxon>
    </lineage>
</organism>
<evidence type="ECO:0000313" key="2">
    <source>
        <dbReference type="Proteomes" id="UP001307849"/>
    </source>
</evidence>
<proteinExistence type="predicted"/>
<comment type="caution">
    <text evidence="1">The sequence shown here is derived from an EMBL/GenBank/DDBJ whole genome shotgun (WGS) entry which is preliminary data.</text>
</comment>
<gene>
    <name evidence="1" type="ORF">TWF506_000438</name>
</gene>
<evidence type="ECO:0000313" key="1">
    <source>
        <dbReference type="EMBL" id="KAK6520154.1"/>
    </source>
</evidence>
<accession>A0AAN8RWY8</accession>
<dbReference type="AlphaFoldDB" id="A0AAN8RWY8"/>